<dbReference type="InterPro" id="IPR027417">
    <property type="entry name" value="P-loop_NTPase"/>
</dbReference>
<evidence type="ECO:0000256" key="4">
    <source>
        <dbReference type="ARBA" id="ARBA00023125"/>
    </source>
</evidence>
<dbReference type="Gene3D" id="1.25.40.10">
    <property type="entry name" value="Tetratricopeptide repeat domain"/>
    <property type="match status" value="1"/>
</dbReference>
<dbReference type="PRINTS" id="PR00364">
    <property type="entry name" value="DISEASERSIST"/>
</dbReference>
<dbReference type="AlphaFoldDB" id="A0A3A9VVG2"/>
<keyword evidence="3" id="KW-0805">Transcription regulation</keyword>
<reference evidence="11 12" key="1">
    <citation type="submission" date="2018-09" db="EMBL/GenBank/DDBJ databases">
        <title>Streptomyces sp. nov. DS1-2, an endophytic actinomycete isolated from roots of Dendrobium scabrilingue.</title>
        <authorList>
            <person name="Kuncharoen N."/>
            <person name="Kudo T."/>
            <person name="Ohkuma M."/>
            <person name="Yuki M."/>
            <person name="Tanasupawat S."/>
        </authorList>
    </citation>
    <scope>NUCLEOTIDE SEQUENCE [LARGE SCALE GENOMIC DNA]</scope>
    <source>
        <strain evidence="9 12">AZ1-7</strain>
        <strain evidence="10 11">DS1-2</strain>
    </source>
</reference>
<dbReference type="InterPro" id="IPR041664">
    <property type="entry name" value="AAA_16"/>
</dbReference>
<keyword evidence="4 6" id="KW-0238">DNA-binding</keyword>
<comment type="similarity">
    <text evidence="1">Belongs to the AfsR/DnrI/RedD regulatory family.</text>
</comment>
<evidence type="ECO:0000256" key="7">
    <source>
        <dbReference type="SAM" id="MobiDB-lite"/>
    </source>
</evidence>
<dbReference type="SUPFAM" id="SSF48452">
    <property type="entry name" value="TPR-like"/>
    <property type="match status" value="1"/>
</dbReference>
<evidence type="ECO:0000313" key="11">
    <source>
        <dbReference type="Proteomes" id="UP000268652"/>
    </source>
</evidence>
<evidence type="ECO:0000256" key="2">
    <source>
        <dbReference type="ARBA" id="ARBA00023012"/>
    </source>
</evidence>
<keyword evidence="2" id="KW-0902">Two-component regulatory system</keyword>
<dbReference type="Gene3D" id="1.10.10.10">
    <property type="entry name" value="Winged helix-like DNA-binding domain superfamily/Winged helix DNA-binding domain"/>
    <property type="match status" value="1"/>
</dbReference>
<dbReference type="PANTHER" id="PTHR35807">
    <property type="entry name" value="TRANSCRIPTIONAL REGULATOR REDD-RELATED"/>
    <property type="match status" value="1"/>
</dbReference>
<dbReference type="Proteomes" id="UP000275024">
    <property type="component" value="Unassembled WGS sequence"/>
</dbReference>
<dbReference type="SMART" id="SM01043">
    <property type="entry name" value="BTAD"/>
    <property type="match status" value="1"/>
</dbReference>
<dbReference type="InterPro" id="IPR001867">
    <property type="entry name" value="OmpR/PhoB-type_DNA-bd"/>
</dbReference>
<accession>A0A3A9VVG2</accession>
<proteinExistence type="inferred from homology"/>
<dbReference type="InterPro" id="IPR016032">
    <property type="entry name" value="Sig_transdc_resp-reg_C-effctor"/>
</dbReference>
<dbReference type="GO" id="GO:0003677">
    <property type="term" value="F:DNA binding"/>
    <property type="evidence" value="ECO:0007669"/>
    <property type="project" value="UniProtKB-UniRule"/>
</dbReference>
<dbReference type="PANTHER" id="PTHR35807:SF1">
    <property type="entry name" value="TRANSCRIPTIONAL REGULATOR REDD"/>
    <property type="match status" value="1"/>
</dbReference>
<dbReference type="PROSITE" id="PS51755">
    <property type="entry name" value="OMPR_PHOB"/>
    <property type="match status" value="1"/>
</dbReference>
<dbReference type="GO" id="GO:0000160">
    <property type="term" value="P:phosphorelay signal transduction system"/>
    <property type="evidence" value="ECO:0007669"/>
    <property type="project" value="UniProtKB-KW"/>
</dbReference>
<dbReference type="Pfam" id="PF00486">
    <property type="entry name" value="Trans_reg_C"/>
    <property type="match status" value="1"/>
</dbReference>
<dbReference type="OrthoDB" id="7628974at2"/>
<evidence type="ECO:0000256" key="6">
    <source>
        <dbReference type="PROSITE-ProRule" id="PRU01091"/>
    </source>
</evidence>
<dbReference type="Proteomes" id="UP000268652">
    <property type="component" value="Unassembled WGS sequence"/>
</dbReference>
<gene>
    <name evidence="10" type="ORF">D7318_27625</name>
    <name evidence="9" type="ORF">D7319_28220</name>
</gene>
<dbReference type="EMBL" id="RBDX01000035">
    <property type="protein sequence ID" value="RKN04522.1"/>
    <property type="molecule type" value="Genomic_DNA"/>
</dbReference>
<dbReference type="EMBL" id="RBDY01000033">
    <property type="protein sequence ID" value="RKN15500.1"/>
    <property type="molecule type" value="Genomic_DNA"/>
</dbReference>
<sequence length="745" mass="80587">MKIVGTEFPGSPQEVPVPPAGIEMTRDRLSFRVLGPIEVRRGGAVVRLSGRKVRSVLAALLLRADRVVPAEHLVAVLWGEDPPPTAMSQVHKYVSQLRARLGHDRIARRGGGYLLPLRQHESDLAEFDRLTAAARSALAAGRRAEAVRILGTALALWRGRPLADGTDELVRSEAPALEERRVDAFLRKAEAELALGRCAELVGELRTFVAEHPLSEQLRALLMLALYRSGRVAEALSTYREGRELLADELGLDPGPDLRRLHEAILTREPWLDVHDGAPEPRRAAPPTSQLPAGIADFTGRAAQLTRIGDVLTTGQGDAPPLLVVSGMPGVGKSTLAVHAARHVAEAFPDGHLYARLRDDEGGPVAPLAVLRRFLRALDVPDDAVPDDAVECGDLFRAGCAGRRLLIVLDDAVDEAQVRPLLPSHSGNATLVTSRRRLAGLEAAHHLTLDAFDADDAVVFFERAMPAGQRADRHGAIREITALCGRLPLALRIAAARFAQQTSGDLMRFTRRLAEERRRLDVLQAGDLGVRATLATGYRDLAPRERRTFALLGLVRAPDFASWVAAPLLDVDPGEAEERVERLVDAHLIAIAGWDHAGHPRYRHHPLARLYARERAEAELPAAERRSAVLRALEAWLALATEAGARLHGAARGTRFAADPHELIDAPLAWFHTERAALSAAVDHAWDEGHEGLAMSLAASIGDLLRPPRLGEGAAAVPVAVGAPSGAFDETLCHLLRDAEGHRGV</sequence>
<dbReference type="GO" id="GO:0006355">
    <property type="term" value="P:regulation of DNA-templated transcription"/>
    <property type="evidence" value="ECO:0007669"/>
    <property type="project" value="InterPro"/>
</dbReference>
<keyword evidence="11" id="KW-1185">Reference proteome</keyword>
<feature type="domain" description="OmpR/PhoB-type" evidence="8">
    <location>
        <begin position="21"/>
        <end position="117"/>
    </location>
</feature>
<evidence type="ECO:0000256" key="5">
    <source>
        <dbReference type="ARBA" id="ARBA00023163"/>
    </source>
</evidence>
<evidence type="ECO:0000256" key="3">
    <source>
        <dbReference type="ARBA" id="ARBA00023015"/>
    </source>
</evidence>
<dbReference type="Pfam" id="PF13191">
    <property type="entry name" value="AAA_16"/>
    <property type="match status" value="1"/>
</dbReference>
<comment type="caution">
    <text evidence="9">The sequence shown here is derived from an EMBL/GenBank/DDBJ whole genome shotgun (WGS) entry which is preliminary data.</text>
</comment>
<protein>
    <submittedName>
        <fullName evidence="9">SARP family transcriptional regulator</fullName>
    </submittedName>
</protein>
<evidence type="ECO:0000259" key="8">
    <source>
        <dbReference type="PROSITE" id="PS51755"/>
    </source>
</evidence>
<dbReference type="InterPro" id="IPR011990">
    <property type="entry name" value="TPR-like_helical_dom_sf"/>
</dbReference>
<evidence type="ECO:0000256" key="1">
    <source>
        <dbReference type="ARBA" id="ARBA00005820"/>
    </source>
</evidence>
<dbReference type="InterPro" id="IPR051677">
    <property type="entry name" value="AfsR-DnrI-RedD_regulator"/>
</dbReference>
<dbReference type="InterPro" id="IPR036388">
    <property type="entry name" value="WH-like_DNA-bd_sf"/>
</dbReference>
<dbReference type="SMART" id="SM00862">
    <property type="entry name" value="Trans_reg_C"/>
    <property type="match status" value="1"/>
</dbReference>
<evidence type="ECO:0000313" key="10">
    <source>
        <dbReference type="EMBL" id="RKN15500.1"/>
    </source>
</evidence>
<organism evidence="9 12">
    <name type="scientific">Streptomyces radicis</name>
    <dbReference type="NCBI Taxonomy" id="1750517"/>
    <lineage>
        <taxon>Bacteria</taxon>
        <taxon>Bacillati</taxon>
        <taxon>Actinomycetota</taxon>
        <taxon>Actinomycetes</taxon>
        <taxon>Kitasatosporales</taxon>
        <taxon>Streptomycetaceae</taxon>
        <taxon>Streptomyces</taxon>
    </lineage>
</organism>
<evidence type="ECO:0000313" key="12">
    <source>
        <dbReference type="Proteomes" id="UP000275024"/>
    </source>
</evidence>
<feature type="region of interest" description="Disordered" evidence="7">
    <location>
        <begin position="1"/>
        <end position="20"/>
    </location>
</feature>
<keyword evidence="5" id="KW-0804">Transcription</keyword>
<feature type="DNA-binding region" description="OmpR/PhoB-type" evidence="6">
    <location>
        <begin position="21"/>
        <end position="117"/>
    </location>
</feature>
<name>A0A3A9VVG2_9ACTN</name>
<dbReference type="SUPFAM" id="SSF52540">
    <property type="entry name" value="P-loop containing nucleoside triphosphate hydrolases"/>
    <property type="match status" value="1"/>
</dbReference>
<dbReference type="SUPFAM" id="SSF46894">
    <property type="entry name" value="C-terminal effector domain of the bipartite response regulators"/>
    <property type="match status" value="1"/>
</dbReference>
<dbReference type="Pfam" id="PF03704">
    <property type="entry name" value="BTAD"/>
    <property type="match status" value="1"/>
</dbReference>
<dbReference type="GO" id="GO:0043531">
    <property type="term" value="F:ADP binding"/>
    <property type="evidence" value="ECO:0007669"/>
    <property type="project" value="InterPro"/>
</dbReference>
<dbReference type="Gene3D" id="3.40.50.300">
    <property type="entry name" value="P-loop containing nucleotide triphosphate hydrolases"/>
    <property type="match status" value="1"/>
</dbReference>
<dbReference type="InterPro" id="IPR005158">
    <property type="entry name" value="BTAD"/>
</dbReference>
<dbReference type="CDD" id="cd15831">
    <property type="entry name" value="BTAD"/>
    <property type="match status" value="1"/>
</dbReference>
<evidence type="ECO:0000313" key="9">
    <source>
        <dbReference type="EMBL" id="RKN04522.1"/>
    </source>
</evidence>